<dbReference type="InterPro" id="IPR035979">
    <property type="entry name" value="RBD_domain_sf"/>
</dbReference>
<dbReference type="Gene3D" id="3.30.70.330">
    <property type="match status" value="1"/>
</dbReference>
<sequence>MAQVKILKRSRDAVSCSSCKQRYDLIEVLDQHLETSLTGRRICPRTKAPALIVCIGCERDFPSVQELKQHIQDSFFHHPELSQPTGRVVFVGRLPANVREHDVVNILFDGYIVEATSMRTHCPHFDNFAFITLTTAAEANRAVKELHNKRLFNQKVIVSLQRSKEDSATRPPGHKARSRILSMAPSTSFTKPPAAASAKENTGPLLPVTMQLPQTAPAYFQPTPPPFDPRRPAFLYNPNTPVVYNQYHPTLPYYPPLPVDYGHPPIAPFNPAPVNHNRRYQPAPSFVPTGVLPATQHTLRESTEQRSRRQRGRRKQFPPQYDGPPDSPTASLPVVTEPGISMLPIGADDEYDSGIQVSTPARSSHCDDQTWPPLVSSGPIPEARAWTSFRDDQYDDAYRTLVHNCHDASSLLSAGVNVKKPAMPPLADLRAKIKCKSCRFSRRYLDRLLAESGVKGCSIARNGMHSFGGITHLTTLYENFEHPPAVASSSITTKRRAIALDCEMAGGRVCDGLVNQLIQLTAIDYFSGEVLISALVKPTLEIQQWRTEIHGVSRSMMSRAIDNGTALRDVFHARQLLFYFMNRNTILVGHALQNDLNVLKIAHDRCVDSELLAKAAINRAGQNGVGLQKLCDELLGLSVQREASHSCLEDSFAAREAVIYMVSHPEKLSVWAKAKQKVIDEELATRAAARKAKEEAREQAAVDAAKEKAARADDKRVQAVLSRVMRRGPSAGQKRKRGARTVLDYGV</sequence>
<dbReference type="SUPFAM" id="SSF54928">
    <property type="entry name" value="RNA-binding domain, RBD"/>
    <property type="match status" value="1"/>
</dbReference>
<dbReference type="InterPro" id="IPR012677">
    <property type="entry name" value="Nucleotide-bd_a/b_plait_sf"/>
</dbReference>
<dbReference type="InterPro" id="IPR036397">
    <property type="entry name" value="RNaseH_sf"/>
</dbReference>
<gene>
    <name evidence="7" type="ORF">KCU76_g8788</name>
</gene>
<dbReference type="CDD" id="cd00590">
    <property type="entry name" value="RRM_SF"/>
    <property type="match status" value="1"/>
</dbReference>
<evidence type="ECO:0000256" key="2">
    <source>
        <dbReference type="ARBA" id="ARBA00022801"/>
    </source>
</evidence>
<dbReference type="OrthoDB" id="16516at2759"/>
<keyword evidence="2" id="KW-0378">Hydrolase</keyword>
<keyword evidence="1" id="KW-0540">Nuclease</keyword>
<dbReference type="GO" id="GO:0003723">
    <property type="term" value="F:RNA binding"/>
    <property type="evidence" value="ECO:0007669"/>
    <property type="project" value="UniProtKB-UniRule"/>
</dbReference>
<reference evidence="7" key="2">
    <citation type="submission" date="2021-08" db="EMBL/GenBank/DDBJ databases">
        <authorList>
            <person name="Gostincar C."/>
            <person name="Sun X."/>
            <person name="Song Z."/>
            <person name="Gunde-Cimerman N."/>
        </authorList>
    </citation>
    <scope>NUCLEOTIDE SEQUENCE</scope>
    <source>
        <strain evidence="7">EXF-9911</strain>
    </source>
</reference>
<evidence type="ECO:0000256" key="5">
    <source>
        <dbReference type="SAM" id="MobiDB-lite"/>
    </source>
</evidence>
<organism evidence="7 8">
    <name type="scientific">Aureobasidium melanogenum</name>
    <name type="common">Aureobasidium pullulans var. melanogenum</name>
    <dbReference type="NCBI Taxonomy" id="46634"/>
    <lineage>
        <taxon>Eukaryota</taxon>
        <taxon>Fungi</taxon>
        <taxon>Dikarya</taxon>
        <taxon>Ascomycota</taxon>
        <taxon>Pezizomycotina</taxon>
        <taxon>Dothideomycetes</taxon>
        <taxon>Dothideomycetidae</taxon>
        <taxon>Dothideales</taxon>
        <taxon>Saccotheciaceae</taxon>
        <taxon>Aureobasidium</taxon>
    </lineage>
</organism>
<dbReference type="SUPFAM" id="SSF53098">
    <property type="entry name" value="Ribonuclease H-like"/>
    <property type="match status" value="1"/>
</dbReference>
<dbReference type="Gene3D" id="3.30.420.10">
    <property type="entry name" value="Ribonuclease H-like superfamily/Ribonuclease H"/>
    <property type="match status" value="1"/>
</dbReference>
<evidence type="ECO:0000259" key="6">
    <source>
        <dbReference type="PROSITE" id="PS50102"/>
    </source>
</evidence>
<comment type="caution">
    <text evidence="7">The sequence shown here is derived from an EMBL/GenBank/DDBJ whole genome shotgun (WGS) entry which is preliminary data.</text>
</comment>
<accession>A0A9P8J783</accession>
<dbReference type="GO" id="GO:0000027">
    <property type="term" value="P:ribosomal large subunit assembly"/>
    <property type="evidence" value="ECO:0007669"/>
    <property type="project" value="TreeGrafter"/>
</dbReference>
<dbReference type="PROSITE" id="PS50102">
    <property type="entry name" value="RRM"/>
    <property type="match status" value="1"/>
</dbReference>
<feature type="domain" description="RRM" evidence="6">
    <location>
        <begin position="87"/>
        <end position="163"/>
    </location>
</feature>
<dbReference type="EMBL" id="JAHFXF010000348">
    <property type="protein sequence ID" value="KAG9689566.1"/>
    <property type="molecule type" value="Genomic_DNA"/>
</dbReference>
<dbReference type="Pfam" id="PF00076">
    <property type="entry name" value="RRM_1"/>
    <property type="match status" value="1"/>
</dbReference>
<feature type="region of interest" description="Disordered" evidence="5">
    <location>
        <begin position="725"/>
        <end position="747"/>
    </location>
</feature>
<dbReference type="PANTHER" id="PTHR12801:SF114">
    <property type="entry name" value="EXONUCLEASE, PUTATIVE (AFU_ORTHOLOGUE AFUA_7G00870)-RELATED"/>
    <property type="match status" value="1"/>
</dbReference>
<evidence type="ECO:0000313" key="7">
    <source>
        <dbReference type="EMBL" id="KAG9689566.1"/>
    </source>
</evidence>
<dbReference type="SMART" id="SM00360">
    <property type="entry name" value="RRM"/>
    <property type="match status" value="1"/>
</dbReference>
<feature type="compositionally biased region" description="Basic and acidic residues" evidence="5">
    <location>
        <begin position="298"/>
        <end position="307"/>
    </location>
</feature>
<dbReference type="PANTHER" id="PTHR12801">
    <property type="entry name" value="RNA EXONUCLEASE REXO1 / RECO3 FAMILY MEMBER-RELATED"/>
    <property type="match status" value="1"/>
</dbReference>
<protein>
    <recommendedName>
        <fullName evidence="6">RRM domain-containing protein</fullName>
    </recommendedName>
</protein>
<dbReference type="GO" id="GO:0004527">
    <property type="term" value="F:exonuclease activity"/>
    <property type="evidence" value="ECO:0007669"/>
    <property type="project" value="UniProtKB-KW"/>
</dbReference>
<keyword evidence="3" id="KW-0269">Exonuclease</keyword>
<dbReference type="SMART" id="SM00479">
    <property type="entry name" value="EXOIII"/>
    <property type="match status" value="1"/>
</dbReference>
<evidence type="ECO:0000256" key="3">
    <source>
        <dbReference type="ARBA" id="ARBA00022839"/>
    </source>
</evidence>
<dbReference type="CDD" id="cd06137">
    <property type="entry name" value="DEDDh_RNase"/>
    <property type="match status" value="1"/>
</dbReference>
<proteinExistence type="predicted"/>
<evidence type="ECO:0000256" key="1">
    <source>
        <dbReference type="ARBA" id="ARBA00022722"/>
    </source>
</evidence>
<dbReference type="InterPro" id="IPR012337">
    <property type="entry name" value="RNaseH-like_sf"/>
</dbReference>
<dbReference type="GO" id="GO:0005634">
    <property type="term" value="C:nucleus"/>
    <property type="evidence" value="ECO:0007669"/>
    <property type="project" value="TreeGrafter"/>
</dbReference>
<keyword evidence="4" id="KW-0694">RNA-binding</keyword>
<dbReference type="InterPro" id="IPR000504">
    <property type="entry name" value="RRM_dom"/>
</dbReference>
<dbReference type="GO" id="GO:0006364">
    <property type="term" value="P:rRNA processing"/>
    <property type="evidence" value="ECO:0007669"/>
    <property type="project" value="TreeGrafter"/>
</dbReference>
<evidence type="ECO:0000256" key="4">
    <source>
        <dbReference type="PROSITE-ProRule" id="PRU00176"/>
    </source>
</evidence>
<dbReference type="Proteomes" id="UP000779574">
    <property type="component" value="Unassembled WGS sequence"/>
</dbReference>
<name>A0A9P8J783_AURME</name>
<feature type="region of interest" description="Disordered" evidence="5">
    <location>
        <begin position="278"/>
        <end position="331"/>
    </location>
</feature>
<dbReference type="InterPro" id="IPR047021">
    <property type="entry name" value="REXO1/3/4-like"/>
</dbReference>
<dbReference type="AlphaFoldDB" id="A0A9P8J783"/>
<evidence type="ECO:0000313" key="8">
    <source>
        <dbReference type="Proteomes" id="UP000779574"/>
    </source>
</evidence>
<reference evidence="7" key="1">
    <citation type="journal article" date="2021" name="J Fungi (Basel)">
        <title>Virulence traits and population genomics of the black yeast Aureobasidium melanogenum.</title>
        <authorList>
            <person name="Cernosa A."/>
            <person name="Sun X."/>
            <person name="Gostincar C."/>
            <person name="Fang C."/>
            <person name="Gunde-Cimerman N."/>
            <person name="Song Z."/>
        </authorList>
    </citation>
    <scope>NUCLEOTIDE SEQUENCE</scope>
    <source>
        <strain evidence="7">EXF-9911</strain>
    </source>
</reference>
<dbReference type="InterPro" id="IPR013520">
    <property type="entry name" value="Ribonucl_H"/>
</dbReference>
<feature type="non-terminal residue" evidence="7">
    <location>
        <position position="1"/>
    </location>
</feature>